<dbReference type="Proteomes" id="UP000323994">
    <property type="component" value="Unassembled WGS sequence"/>
</dbReference>
<comment type="similarity">
    <text evidence="1 3">Belongs to the short-chain dehydrogenases/reductases (SDR) family.</text>
</comment>
<keyword evidence="2" id="KW-0560">Oxidoreductase</keyword>
<dbReference type="SUPFAM" id="SSF51735">
    <property type="entry name" value="NAD(P)-binding Rossmann-fold domains"/>
    <property type="match status" value="1"/>
</dbReference>
<dbReference type="PANTHER" id="PTHR44196:SF2">
    <property type="entry name" value="SHORT-CHAIN DEHYDROGENASE-RELATED"/>
    <property type="match status" value="1"/>
</dbReference>
<dbReference type="CDD" id="cd05233">
    <property type="entry name" value="SDR_c"/>
    <property type="match status" value="1"/>
</dbReference>
<name>A0A5M8QWT6_9BACT</name>
<keyword evidence="5" id="KW-1185">Reference proteome</keyword>
<evidence type="ECO:0000256" key="2">
    <source>
        <dbReference type="ARBA" id="ARBA00023002"/>
    </source>
</evidence>
<dbReference type="OrthoDB" id="9808814at2"/>
<dbReference type="Gene3D" id="3.40.50.720">
    <property type="entry name" value="NAD(P)-binding Rossmann-like Domain"/>
    <property type="match status" value="1"/>
</dbReference>
<dbReference type="InterPro" id="IPR002347">
    <property type="entry name" value="SDR_fam"/>
</dbReference>
<dbReference type="Pfam" id="PF00106">
    <property type="entry name" value="adh_short"/>
    <property type="match status" value="1"/>
</dbReference>
<gene>
    <name evidence="4" type="ORF">FEM33_10650</name>
</gene>
<dbReference type="RefSeq" id="WP_139012047.1">
    <property type="nucleotide sequence ID" value="NZ_VBSN01000031.1"/>
</dbReference>
<dbReference type="PIRSF" id="PIRSF000126">
    <property type="entry name" value="11-beta-HSD1"/>
    <property type="match status" value="1"/>
</dbReference>
<dbReference type="EMBL" id="VBSN01000031">
    <property type="protein sequence ID" value="KAA6439811.1"/>
    <property type="molecule type" value="Genomic_DNA"/>
</dbReference>
<dbReference type="GO" id="GO:0016491">
    <property type="term" value="F:oxidoreductase activity"/>
    <property type="evidence" value="ECO:0007669"/>
    <property type="project" value="UniProtKB-KW"/>
</dbReference>
<evidence type="ECO:0000313" key="5">
    <source>
        <dbReference type="Proteomes" id="UP000323994"/>
    </source>
</evidence>
<dbReference type="PANTHER" id="PTHR44196">
    <property type="entry name" value="DEHYDROGENASE/REDUCTASE SDR FAMILY MEMBER 7B"/>
    <property type="match status" value="1"/>
</dbReference>
<protein>
    <submittedName>
        <fullName evidence="4">SDR family oxidoreductase</fullName>
    </submittedName>
</protein>
<reference evidence="4 5" key="1">
    <citation type="submission" date="2019-05" db="EMBL/GenBank/DDBJ databases">
        <authorList>
            <person name="Qu J.-H."/>
        </authorList>
    </citation>
    <scope>NUCLEOTIDE SEQUENCE [LARGE SCALE GENOMIC DNA]</scope>
    <source>
        <strain evidence="4 5">NS28</strain>
    </source>
</reference>
<organism evidence="4 5">
    <name type="scientific">Dyadobacter flavalbus</name>
    <dbReference type="NCBI Taxonomy" id="2579942"/>
    <lineage>
        <taxon>Bacteria</taxon>
        <taxon>Pseudomonadati</taxon>
        <taxon>Bacteroidota</taxon>
        <taxon>Cytophagia</taxon>
        <taxon>Cytophagales</taxon>
        <taxon>Spirosomataceae</taxon>
        <taxon>Dyadobacter</taxon>
    </lineage>
</organism>
<sequence length="267" mass="29464">MSNQQYALVTGATSGIGLELAKLFANEKYNLVIVSRNQDELERTASELHQQYGVEVVAIAKDLFKREAPFELYDEVSRRGIVVNVLVNDAGQGQYGEFIETDINRELDIIQLNIGAYVALTKCFLKEMVVRNEGKILNVSSIGGEMPGPLQSVYHATKAFVTSFTEAVREEVKDTNVTLTLLLPGVTDTDFFRKADQENAKMVKEGSLADPAKVAKDGYEALMAGKDKIISGLMNKAMVASSHMMPDTMVASNMHKMMEPVDESKKE</sequence>
<dbReference type="InterPro" id="IPR036291">
    <property type="entry name" value="NAD(P)-bd_dom_sf"/>
</dbReference>
<accession>A0A5M8QWT6</accession>
<dbReference type="GO" id="GO:0016020">
    <property type="term" value="C:membrane"/>
    <property type="evidence" value="ECO:0007669"/>
    <property type="project" value="TreeGrafter"/>
</dbReference>
<comment type="caution">
    <text evidence="4">The sequence shown here is derived from an EMBL/GenBank/DDBJ whole genome shotgun (WGS) entry which is preliminary data.</text>
</comment>
<evidence type="ECO:0000313" key="4">
    <source>
        <dbReference type="EMBL" id="KAA6439811.1"/>
    </source>
</evidence>
<dbReference type="AlphaFoldDB" id="A0A5M8QWT6"/>
<evidence type="ECO:0000256" key="1">
    <source>
        <dbReference type="ARBA" id="ARBA00006484"/>
    </source>
</evidence>
<dbReference type="PRINTS" id="PR00080">
    <property type="entry name" value="SDRFAMILY"/>
</dbReference>
<dbReference type="PRINTS" id="PR00081">
    <property type="entry name" value="GDHRDH"/>
</dbReference>
<proteinExistence type="inferred from homology"/>
<evidence type="ECO:0000256" key="3">
    <source>
        <dbReference type="RuleBase" id="RU000363"/>
    </source>
</evidence>